<comment type="caution">
    <text evidence="1">The sequence shown here is derived from an EMBL/GenBank/DDBJ whole genome shotgun (WGS) entry which is preliminary data.</text>
</comment>
<evidence type="ECO:0000313" key="2">
    <source>
        <dbReference type="Proteomes" id="UP000784294"/>
    </source>
</evidence>
<proteinExistence type="predicted"/>
<name>A0A3S5AZ95_9PLAT</name>
<gene>
    <name evidence="1" type="ORF">PXEA_LOCUS2216</name>
</gene>
<evidence type="ECO:0000313" key="1">
    <source>
        <dbReference type="EMBL" id="VEL08776.1"/>
    </source>
</evidence>
<keyword evidence="2" id="KW-1185">Reference proteome</keyword>
<dbReference type="Proteomes" id="UP000784294">
    <property type="component" value="Unassembled WGS sequence"/>
</dbReference>
<organism evidence="1 2">
    <name type="scientific">Protopolystoma xenopodis</name>
    <dbReference type="NCBI Taxonomy" id="117903"/>
    <lineage>
        <taxon>Eukaryota</taxon>
        <taxon>Metazoa</taxon>
        <taxon>Spiralia</taxon>
        <taxon>Lophotrochozoa</taxon>
        <taxon>Platyhelminthes</taxon>
        <taxon>Monogenea</taxon>
        <taxon>Polyopisthocotylea</taxon>
        <taxon>Polystomatidea</taxon>
        <taxon>Polystomatidae</taxon>
        <taxon>Protopolystoma</taxon>
    </lineage>
</organism>
<dbReference type="EMBL" id="CAAALY010004722">
    <property type="protein sequence ID" value="VEL08776.1"/>
    <property type="molecule type" value="Genomic_DNA"/>
</dbReference>
<reference evidence="1" key="1">
    <citation type="submission" date="2018-11" db="EMBL/GenBank/DDBJ databases">
        <authorList>
            <consortium name="Pathogen Informatics"/>
        </authorList>
    </citation>
    <scope>NUCLEOTIDE SEQUENCE</scope>
</reference>
<accession>A0A3S5AZ95</accession>
<dbReference type="AlphaFoldDB" id="A0A3S5AZ95"/>
<sequence>MLAGRSFSLEVQAFIRKLTAPYVPKKNVVPTFDPTRTHPGSLLSPISFELRCIQSIMYSLVVGASQSSLGEAEI</sequence>
<protein>
    <submittedName>
        <fullName evidence="1">Uncharacterized protein</fullName>
    </submittedName>
</protein>